<dbReference type="InterPro" id="IPR053206">
    <property type="entry name" value="Dimeric_xanthone_biosynth"/>
</dbReference>
<reference evidence="2 3" key="1">
    <citation type="journal article" date="2018" name="Nat. Ecol. Evol.">
        <title>Pezizomycetes genomes reveal the molecular basis of ectomycorrhizal truffle lifestyle.</title>
        <authorList>
            <person name="Murat C."/>
            <person name="Payen T."/>
            <person name="Noel B."/>
            <person name="Kuo A."/>
            <person name="Morin E."/>
            <person name="Chen J."/>
            <person name="Kohler A."/>
            <person name="Krizsan K."/>
            <person name="Balestrini R."/>
            <person name="Da Silva C."/>
            <person name="Montanini B."/>
            <person name="Hainaut M."/>
            <person name="Levati E."/>
            <person name="Barry K.W."/>
            <person name="Belfiori B."/>
            <person name="Cichocki N."/>
            <person name="Clum A."/>
            <person name="Dockter R.B."/>
            <person name="Fauchery L."/>
            <person name="Guy J."/>
            <person name="Iotti M."/>
            <person name="Le Tacon F."/>
            <person name="Lindquist E.A."/>
            <person name="Lipzen A."/>
            <person name="Malagnac F."/>
            <person name="Mello A."/>
            <person name="Molinier V."/>
            <person name="Miyauchi S."/>
            <person name="Poulain J."/>
            <person name="Riccioni C."/>
            <person name="Rubini A."/>
            <person name="Sitrit Y."/>
            <person name="Splivallo R."/>
            <person name="Traeger S."/>
            <person name="Wang M."/>
            <person name="Zifcakova L."/>
            <person name="Wipf D."/>
            <person name="Zambonelli A."/>
            <person name="Paolocci F."/>
            <person name="Nowrousian M."/>
            <person name="Ottonello S."/>
            <person name="Baldrian P."/>
            <person name="Spatafora J.W."/>
            <person name="Henrissat B."/>
            <person name="Nagy L.G."/>
            <person name="Aury J.M."/>
            <person name="Wincker P."/>
            <person name="Grigoriev I.V."/>
            <person name="Bonfante P."/>
            <person name="Martin F.M."/>
        </authorList>
    </citation>
    <scope>NUCLEOTIDE SEQUENCE [LARGE SCALE GENOMIC DNA]</scope>
    <source>
        <strain evidence="2 3">ATCC MYA-4762</strain>
    </source>
</reference>
<dbReference type="STRING" id="1051890.A0A3N4LQM1"/>
<dbReference type="Gene3D" id="1.20.120.520">
    <property type="entry name" value="nmb1532 protein domain like"/>
    <property type="match status" value="1"/>
</dbReference>
<evidence type="ECO:0000313" key="3">
    <source>
        <dbReference type="Proteomes" id="UP000267821"/>
    </source>
</evidence>
<keyword evidence="3" id="KW-1185">Reference proteome</keyword>
<proteinExistence type="predicted"/>
<evidence type="ECO:0000259" key="1">
    <source>
        <dbReference type="Pfam" id="PF01814"/>
    </source>
</evidence>
<sequence>MAVEAKTLSPELQEEIKHWTAGNYPVWTTPGEPFPLIQSPAKLLGRADDNFIKGATAMSCIHNVIVRSLNSIYLQARNVAPTKISAITPENRVDVETRDDFVDYAREWSILLHMHHQGEENCFFPEIDKALNGKDIMERNVQQHRLFDEGVNRYDQYLEQVRRPAKGVERVGEEKFLYGPELCEIIESFGSILVSHLNEEIGTLLSLRAWDEKLNIHRFMEIEGEKAMKSCSLLATVEFVWHNLDAGYEDGIHKDFPSAPAPLKFMLKNVLWFPNRRMWRFSSCTSAMKPRPKLLYA</sequence>
<dbReference type="CDD" id="cd12108">
    <property type="entry name" value="Hr-like"/>
    <property type="match status" value="1"/>
</dbReference>
<dbReference type="OrthoDB" id="58416at2759"/>
<name>A0A3N4LQM1_9PEZI</name>
<dbReference type="AlphaFoldDB" id="A0A3N4LQM1"/>
<gene>
    <name evidence="2" type="ORF">L211DRAFT_850341</name>
</gene>
<accession>A0A3N4LQM1</accession>
<dbReference type="PANTHER" id="PTHR38048">
    <property type="entry name" value="EXPRESSED PROTEIN"/>
    <property type="match status" value="1"/>
</dbReference>
<dbReference type="Proteomes" id="UP000267821">
    <property type="component" value="Unassembled WGS sequence"/>
</dbReference>
<dbReference type="EMBL" id="ML121549">
    <property type="protein sequence ID" value="RPB22931.1"/>
    <property type="molecule type" value="Genomic_DNA"/>
</dbReference>
<protein>
    <recommendedName>
        <fullName evidence="1">Hemerythrin-like domain-containing protein</fullName>
    </recommendedName>
</protein>
<dbReference type="InParanoid" id="A0A3N4LQM1"/>
<dbReference type="Pfam" id="PF01814">
    <property type="entry name" value="Hemerythrin"/>
    <property type="match status" value="1"/>
</dbReference>
<evidence type="ECO:0000313" key="2">
    <source>
        <dbReference type="EMBL" id="RPB22931.1"/>
    </source>
</evidence>
<dbReference type="InterPro" id="IPR012312">
    <property type="entry name" value="Hemerythrin-like"/>
</dbReference>
<organism evidence="2 3">
    <name type="scientific">Terfezia boudieri ATCC MYA-4762</name>
    <dbReference type="NCBI Taxonomy" id="1051890"/>
    <lineage>
        <taxon>Eukaryota</taxon>
        <taxon>Fungi</taxon>
        <taxon>Dikarya</taxon>
        <taxon>Ascomycota</taxon>
        <taxon>Pezizomycotina</taxon>
        <taxon>Pezizomycetes</taxon>
        <taxon>Pezizales</taxon>
        <taxon>Pezizaceae</taxon>
        <taxon>Terfezia</taxon>
    </lineage>
</organism>
<dbReference type="PANTHER" id="PTHR38048:SF2">
    <property type="entry name" value="HEMERYTHRIN-LIKE DOMAIN-CONTAINING PROTEIN"/>
    <property type="match status" value="1"/>
</dbReference>
<feature type="domain" description="Hemerythrin-like" evidence="1">
    <location>
        <begin position="91"/>
        <end position="204"/>
    </location>
</feature>